<feature type="domain" description="Histidine kinase" evidence="6">
    <location>
        <begin position="686"/>
        <end position="903"/>
    </location>
</feature>
<dbReference type="SMART" id="SM00086">
    <property type="entry name" value="PAC"/>
    <property type="match status" value="4"/>
</dbReference>
<dbReference type="OrthoDB" id="9766459at2"/>
<dbReference type="Gene3D" id="3.30.565.10">
    <property type="entry name" value="Histidine kinase-like ATPase, C-terminal domain"/>
    <property type="match status" value="1"/>
</dbReference>
<evidence type="ECO:0000256" key="2">
    <source>
        <dbReference type="ARBA" id="ARBA00012438"/>
    </source>
</evidence>
<evidence type="ECO:0000256" key="3">
    <source>
        <dbReference type="ARBA" id="ARBA00022553"/>
    </source>
</evidence>
<keyword evidence="4" id="KW-0808">Transferase</keyword>
<accession>A0A4Z0MG01</accession>
<dbReference type="SMART" id="SM00091">
    <property type="entry name" value="PAS"/>
    <property type="match status" value="4"/>
</dbReference>
<reference evidence="9 10" key="1">
    <citation type="submission" date="2019-04" db="EMBL/GenBank/DDBJ databases">
        <authorList>
            <person name="Feng G."/>
            <person name="Zhang J."/>
            <person name="Zhu H."/>
        </authorList>
    </citation>
    <scope>NUCLEOTIDE SEQUENCE [LARGE SCALE GENOMIC DNA]</scope>
    <source>
        <strain evidence="9 10">JCM 19491</strain>
    </source>
</reference>
<keyword evidence="5 9" id="KW-0418">Kinase</keyword>
<feature type="domain" description="PAS" evidence="7">
    <location>
        <begin position="152"/>
        <end position="222"/>
    </location>
</feature>
<dbReference type="EMBL" id="SRKZ01000006">
    <property type="protein sequence ID" value="TGD78451.1"/>
    <property type="molecule type" value="Genomic_DNA"/>
</dbReference>
<dbReference type="Gene3D" id="3.30.450.20">
    <property type="entry name" value="PAS domain"/>
    <property type="match status" value="5"/>
</dbReference>
<dbReference type="InterPro" id="IPR004358">
    <property type="entry name" value="Sig_transdc_His_kin-like_C"/>
</dbReference>
<dbReference type="FunFam" id="3.30.450.20:FF:000099">
    <property type="entry name" value="Sensory box sensor histidine kinase"/>
    <property type="match status" value="3"/>
</dbReference>
<dbReference type="PROSITE" id="PS50109">
    <property type="entry name" value="HIS_KIN"/>
    <property type="match status" value="1"/>
</dbReference>
<dbReference type="InterPro" id="IPR000700">
    <property type="entry name" value="PAS-assoc_C"/>
</dbReference>
<name>A0A4Z0MG01_9BACT</name>
<dbReference type="Pfam" id="PF08447">
    <property type="entry name" value="PAS_3"/>
    <property type="match status" value="3"/>
</dbReference>
<evidence type="ECO:0000256" key="4">
    <source>
        <dbReference type="ARBA" id="ARBA00022679"/>
    </source>
</evidence>
<evidence type="ECO:0000259" key="8">
    <source>
        <dbReference type="PROSITE" id="PS50113"/>
    </source>
</evidence>
<dbReference type="CDD" id="cd00082">
    <property type="entry name" value="HisKA"/>
    <property type="match status" value="1"/>
</dbReference>
<dbReference type="InterPro" id="IPR000014">
    <property type="entry name" value="PAS"/>
</dbReference>
<organism evidence="9 10">
    <name type="scientific">Hymenobacter wooponensis</name>
    <dbReference type="NCBI Taxonomy" id="1525360"/>
    <lineage>
        <taxon>Bacteria</taxon>
        <taxon>Pseudomonadati</taxon>
        <taxon>Bacteroidota</taxon>
        <taxon>Cytophagia</taxon>
        <taxon>Cytophagales</taxon>
        <taxon>Hymenobacteraceae</taxon>
        <taxon>Hymenobacter</taxon>
    </lineage>
</organism>
<feature type="domain" description="PAS" evidence="7">
    <location>
        <begin position="542"/>
        <end position="613"/>
    </location>
</feature>
<dbReference type="NCBIfam" id="TIGR00229">
    <property type="entry name" value="sensory_box"/>
    <property type="match status" value="3"/>
</dbReference>
<dbReference type="InterPro" id="IPR036097">
    <property type="entry name" value="HisK_dim/P_sf"/>
</dbReference>
<dbReference type="SMART" id="SM00388">
    <property type="entry name" value="HisKA"/>
    <property type="match status" value="1"/>
</dbReference>
<dbReference type="InterPro" id="IPR005467">
    <property type="entry name" value="His_kinase_dom"/>
</dbReference>
<dbReference type="SMART" id="SM00387">
    <property type="entry name" value="HATPase_c"/>
    <property type="match status" value="1"/>
</dbReference>
<sequence length="904" mass="103767">MILPPTLSDYLTVFRRLPGNFLLVLPDADFTIVDNTDGHAAVSLKTRAEVAGQPLFEAYPPSDEENYQILRGSLTYVRQHQQEHTMPRIRYDLPRSPAQGGGLEERYWQATHYPIMDDEGQLCFIMQQTEDVTAQHVAEQRELQARTELVESQERARFLLEELPVMMWSTSPDGSADYQNPRWLKFTGRQLSDLMGKTWLEDIHPDDRTRAQEAWNQAQATGHSYEVEYRLRRHDGQYRWILSQGVARRNDAGELLAWVGTGLDIHEQKQVHQQLAAKDEQLMQIMSQVPAYIATVTGPDHRFTFATPNYNTLMGGRVQLGQRATDLLPEVAAQGFMDLLDTVYRTKETYIGHETRIEILDPATGDTREHYLNFVYQPLYGTEGQAQGILAFGVDVTQQVLVRQRAEALATEVRRSDERLRRMTEALPNITYINEASGVGHYVSPQWYSYTGLPEGSSIAEHWRETVHPDDLARVENEYTKARQESRGWSFELRFRRHDGQYQWFLNQAQPELDANGHILRWYGSDTDIHAQKELTEALRQSEEYFRFLSESVPQIIWTAEAEGQVDYFNQRLFEVTGLHPADCLGSSAWASILHPDDQQRALTAWQAAHQTGDPYEIEYRFVSRTGGYRWFLGRAEPLRNEVGEIVRWFGSCTDIDEVKQTQQLLHRQNAQLTQINQALDNFVYTASHDLKQPITNMAGIFEELKRTATFHDEAAAQLIGMFEGALHQINTTIQDLSAVVQVQRQHEQLPIEQIELLPFTQEILHSLQDQIDTLHAQVELDFAATPVLPFVRPNLQSILFNLISNALKYAAPARPPLVQVSTQWVEDKLLQLTVQDNGLGIDLERHERQLFQMFRRFHHHVDGSGMGLYLVNRIVQQMGGSLEVESEVDTGTLFRLLLPIQQP</sequence>
<keyword evidence="3" id="KW-0597">Phosphoprotein</keyword>
<evidence type="ECO:0000259" key="7">
    <source>
        <dbReference type="PROSITE" id="PS50112"/>
    </source>
</evidence>
<feature type="domain" description="PAC" evidence="8">
    <location>
        <begin position="225"/>
        <end position="277"/>
    </location>
</feature>
<dbReference type="PANTHER" id="PTHR43304">
    <property type="entry name" value="PHYTOCHROME-LIKE PROTEIN CPH1"/>
    <property type="match status" value="1"/>
</dbReference>
<dbReference type="CDD" id="cd00075">
    <property type="entry name" value="HATPase"/>
    <property type="match status" value="1"/>
</dbReference>
<dbReference type="InterPro" id="IPR003661">
    <property type="entry name" value="HisK_dim/P_dom"/>
</dbReference>
<dbReference type="SUPFAM" id="SSF55874">
    <property type="entry name" value="ATPase domain of HSP90 chaperone/DNA topoisomerase II/histidine kinase"/>
    <property type="match status" value="1"/>
</dbReference>
<keyword evidence="10" id="KW-1185">Reference proteome</keyword>
<dbReference type="PROSITE" id="PS50112">
    <property type="entry name" value="PAS"/>
    <property type="match status" value="3"/>
</dbReference>
<protein>
    <recommendedName>
        <fullName evidence="2">histidine kinase</fullName>
        <ecNumber evidence="2">2.7.13.3</ecNumber>
    </recommendedName>
</protein>
<dbReference type="EC" id="2.7.13.3" evidence="2"/>
<dbReference type="RefSeq" id="WP_135532311.1">
    <property type="nucleotide sequence ID" value="NZ_SRKZ01000006.1"/>
</dbReference>
<evidence type="ECO:0000256" key="1">
    <source>
        <dbReference type="ARBA" id="ARBA00000085"/>
    </source>
</evidence>
<dbReference type="Gene3D" id="1.10.287.130">
    <property type="match status" value="1"/>
</dbReference>
<dbReference type="PRINTS" id="PR00344">
    <property type="entry name" value="BCTRLSENSOR"/>
</dbReference>
<dbReference type="AlphaFoldDB" id="A0A4Z0MG01"/>
<dbReference type="PROSITE" id="PS50113">
    <property type="entry name" value="PAC"/>
    <property type="match status" value="4"/>
</dbReference>
<dbReference type="SUPFAM" id="SSF47384">
    <property type="entry name" value="Homodimeric domain of signal transducing histidine kinase"/>
    <property type="match status" value="1"/>
</dbReference>
<dbReference type="InterPro" id="IPR036890">
    <property type="entry name" value="HATPase_C_sf"/>
</dbReference>
<dbReference type="SUPFAM" id="SSF55785">
    <property type="entry name" value="PYP-like sensor domain (PAS domain)"/>
    <property type="match status" value="4"/>
</dbReference>
<dbReference type="Pfam" id="PF02518">
    <property type="entry name" value="HATPase_c"/>
    <property type="match status" value="1"/>
</dbReference>
<comment type="caution">
    <text evidence="9">The sequence shown here is derived from an EMBL/GenBank/DDBJ whole genome shotgun (WGS) entry which is preliminary data.</text>
</comment>
<dbReference type="InterPro" id="IPR035965">
    <property type="entry name" value="PAS-like_dom_sf"/>
</dbReference>
<dbReference type="GO" id="GO:0000155">
    <property type="term" value="F:phosphorelay sensor kinase activity"/>
    <property type="evidence" value="ECO:0007669"/>
    <property type="project" value="InterPro"/>
</dbReference>
<dbReference type="PANTHER" id="PTHR43304:SF1">
    <property type="entry name" value="PAC DOMAIN-CONTAINING PROTEIN"/>
    <property type="match status" value="1"/>
</dbReference>
<dbReference type="InterPro" id="IPR003594">
    <property type="entry name" value="HATPase_dom"/>
</dbReference>
<evidence type="ECO:0000259" key="6">
    <source>
        <dbReference type="PROSITE" id="PS50109"/>
    </source>
</evidence>
<dbReference type="InterPro" id="IPR052162">
    <property type="entry name" value="Sensor_kinase/Photoreceptor"/>
</dbReference>
<dbReference type="InterPro" id="IPR013656">
    <property type="entry name" value="PAS_4"/>
</dbReference>
<proteinExistence type="predicted"/>
<dbReference type="InterPro" id="IPR001610">
    <property type="entry name" value="PAC"/>
</dbReference>
<feature type="domain" description="PAC" evidence="8">
    <location>
        <begin position="489"/>
        <end position="541"/>
    </location>
</feature>
<feature type="domain" description="PAC" evidence="8">
    <location>
        <begin position="353"/>
        <end position="408"/>
    </location>
</feature>
<dbReference type="InterPro" id="IPR013655">
    <property type="entry name" value="PAS_fold_3"/>
</dbReference>
<dbReference type="CDD" id="cd00130">
    <property type="entry name" value="PAS"/>
    <property type="match status" value="3"/>
</dbReference>
<evidence type="ECO:0000313" key="10">
    <source>
        <dbReference type="Proteomes" id="UP000298284"/>
    </source>
</evidence>
<comment type="catalytic activity">
    <reaction evidence="1">
        <text>ATP + protein L-histidine = ADP + protein N-phospho-L-histidine.</text>
        <dbReference type="EC" id="2.7.13.3"/>
    </reaction>
</comment>
<feature type="domain" description="PAS" evidence="7">
    <location>
        <begin position="416"/>
        <end position="486"/>
    </location>
</feature>
<dbReference type="Proteomes" id="UP000298284">
    <property type="component" value="Unassembled WGS sequence"/>
</dbReference>
<evidence type="ECO:0000313" key="9">
    <source>
        <dbReference type="EMBL" id="TGD78451.1"/>
    </source>
</evidence>
<feature type="domain" description="PAC" evidence="8">
    <location>
        <begin position="616"/>
        <end position="668"/>
    </location>
</feature>
<dbReference type="Pfam" id="PF08448">
    <property type="entry name" value="PAS_4"/>
    <property type="match status" value="1"/>
</dbReference>
<gene>
    <name evidence="9" type="ORF">EU557_20320</name>
</gene>
<evidence type="ECO:0000256" key="5">
    <source>
        <dbReference type="ARBA" id="ARBA00022777"/>
    </source>
</evidence>